<organism evidence="2 3">
    <name type="scientific">Fusarium oligoseptatum</name>
    <dbReference type="NCBI Taxonomy" id="2604345"/>
    <lineage>
        <taxon>Eukaryota</taxon>
        <taxon>Fungi</taxon>
        <taxon>Dikarya</taxon>
        <taxon>Ascomycota</taxon>
        <taxon>Pezizomycotina</taxon>
        <taxon>Sordariomycetes</taxon>
        <taxon>Hypocreomycetidae</taxon>
        <taxon>Hypocreales</taxon>
        <taxon>Nectriaceae</taxon>
        <taxon>Fusarium</taxon>
        <taxon>Fusarium solani species complex</taxon>
    </lineage>
</organism>
<dbReference type="EMBL" id="NKCK01000259">
    <property type="protein sequence ID" value="RSL88503.1"/>
    <property type="molecule type" value="Genomic_DNA"/>
</dbReference>
<proteinExistence type="predicted"/>
<evidence type="ECO:0000256" key="1">
    <source>
        <dbReference type="SAM" id="MobiDB-lite"/>
    </source>
</evidence>
<name>A0A428SFE4_9HYPO</name>
<gene>
    <name evidence="2" type="ORF">CEP52_015190</name>
</gene>
<reference evidence="2 3" key="1">
    <citation type="submission" date="2017-06" db="EMBL/GenBank/DDBJ databases">
        <title>Comparative genomic analysis of Ambrosia Fusariam Clade fungi.</title>
        <authorList>
            <person name="Stajich J.E."/>
            <person name="Carrillo J."/>
            <person name="Kijimoto T."/>
            <person name="Eskalen A."/>
            <person name="O'Donnell K."/>
            <person name="Kasson M."/>
        </authorList>
    </citation>
    <scope>NUCLEOTIDE SEQUENCE [LARGE SCALE GENOMIC DNA]</scope>
    <source>
        <strain evidence="2 3">NRRL62579</strain>
    </source>
</reference>
<dbReference type="AlphaFoldDB" id="A0A428SFE4"/>
<sequence>MALTCSKRLGKTPGITGSDSGNSNTRTDTGSYTGFRYLLRDSRVAVLFSGRGSVLKWSSAGPVTRQTPHRKLVGQAR</sequence>
<evidence type="ECO:0000313" key="2">
    <source>
        <dbReference type="EMBL" id="RSL88503.1"/>
    </source>
</evidence>
<dbReference type="Proteomes" id="UP000287144">
    <property type="component" value="Unassembled WGS sequence"/>
</dbReference>
<feature type="compositionally biased region" description="Polar residues" evidence="1">
    <location>
        <begin position="15"/>
        <end position="32"/>
    </location>
</feature>
<accession>A0A428SFE4</accession>
<protein>
    <submittedName>
        <fullName evidence="2">Uncharacterized protein</fullName>
    </submittedName>
</protein>
<keyword evidence="3" id="KW-1185">Reference proteome</keyword>
<comment type="caution">
    <text evidence="2">The sequence shown here is derived from an EMBL/GenBank/DDBJ whole genome shotgun (WGS) entry which is preliminary data.</text>
</comment>
<feature type="region of interest" description="Disordered" evidence="1">
    <location>
        <begin position="1"/>
        <end position="32"/>
    </location>
</feature>
<evidence type="ECO:0000313" key="3">
    <source>
        <dbReference type="Proteomes" id="UP000287144"/>
    </source>
</evidence>